<dbReference type="InterPro" id="IPR016162">
    <property type="entry name" value="Ald_DH_N"/>
</dbReference>
<evidence type="ECO:0000313" key="2">
    <source>
        <dbReference type="EMBL" id="GFR22341.1"/>
    </source>
</evidence>
<dbReference type="GO" id="GO:0016620">
    <property type="term" value="F:oxidoreductase activity, acting on the aldehyde or oxo group of donors, NAD or NADP as acceptor"/>
    <property type="evidence" value="ECO:0007669"/>
    <property type="project" value="InterPro"/>
</dbReference>
<protein>
    <recommendedName>
        <fullName evidence="1">Aldehyde dehydrogenase domain-containing protein</fullName>
    </recommendedName>
</protein>
<dbReference type="Proteomes" id="UP000887116">
    <property type="component" value="Unassembled WGS sequence"/>
</dbReference>
<evidence type="ECO:0000313" key="3">
    <source>
        <dbReference type="Proteomes" id="UP000887116"/>
    </source>
</evidence>
<dbReference type="Gene3D" id="3.40.309.10">
    <property type="entry name" value="Aldehyde Dehydrogenase, Chain A, domain 2"/>
    <property type="match status" value="1"/>
</dbReference>
<gene>
    <name evidence="2" type="primary">betB</name>
    <name evidence="2" type="ORF">TNCT_494411</name>
</gene>
<dbReference type="OrthoDB" id="310895at2759"/>
<keyword evidence="3" id="KW-1185">Reference proteome</keyword>
<dbReference type="Gene3D" id="3.40.605.10">
    <property type="entry name" value="Aldehyde Dehydrogenase, Chain A, domain 1"/>
    <property type="match status" value="2"/>
</dbReference>
<organism evidence="2 3">
    <name type="scientific">Trichonephila clavata</name>
    <name type="common">Joro spider</name>
    <name type="synonym">Nephila clavata</name>
    <dbReference type="NCBI Taxonomy" id="2740835"/>
    <lineage>
        <taxon>Eukaryota</taxon>
        <taxon>Metazoa</taxon>
        <taxon>Ecdysozoa</taxon>
        <taxon>Arthropoda</taxon>
        <taxon>Chelicerata</taxon>
        <taxon>Arachnida</taxon>
        <taxon>Araneae</taxon>
        <taxon>Araneomorphae</taxon>
        <taxon>Entelegynae</taxon>
        <taxon>Araneoidea</taxon>
        <taxon>Nephilidae</taxon>
        <taxon>Trichonephila</taxon>
    </lineage>
</organism>
<feature type="domain" description="Aldehyde dehydrogenase" evidence="1">
    <location>
        <begin position="52"/>
        <end position="479"/>
    </location>
</feature>
<reference evidence="2" key="1">
    <citation type="submission" date="2020-07" db="EMBL/GenBank/DDBJ databases">
        <title>Multicomponent nature underlies the extraordinary mechanical properties of spider dragline silk.</title>
        <authorList>
            <person name="Kono N."/>
            <person name="Nakamura H."/>
            <person name="Mori M."/>
            <person name="Yoshida Y."/>
            <person name="Ohtoshi R."/>
            <person name="Malay A.D."/>
            <person name="Moran D.A.P."/>
            <person name="Tomita M."/>
            <person name="Numata K."/>
            <person name="Arakawa K."/>
        </authorList>
    </citation>
    <scope>NUCLEOTIDE SEQUENCE</scope>
</reference>
<accession>A0A8X6JYA6</accession>
<dbReference type="InterPro" id="IPR016163">
    <property type="entry name" value="Ald_DH_C"/>
</dbReference>
<proteinExistence type="predicted"/>
<feature type="domain" description="Aldehyde dehydrogenase" evidence="1">
    <location>
        <begin position="538"/>
        <end position="743"/>
    </location>
</feature>
<dbReference type="EMBL" id="BMAO01008295">
    <property type="protein sequence ID" value="GFR22341.1"/>
    <property type="molecule type" value="Genomic_DNA"/>
</dbReference>
<evidence type="ECO:0000259" key="1">
    <source>
        <dbReference type="Pfam" id="PF00171"/>
    </source>
</evidence>
<dbReference type="Pfam" id="PF00171">
    <property type="entry name" value="Aldedh"/>
    <property type="match status" value="2"/>
</dbReference>
<dbReference type="PANTHER" id="PTHR11699">
    <property type="entry name" value="ALDEHYDE DEHYDROGENASE-RELATED"/>
    <property type="match status" value="1"/>
</dbReference>
<dbReference type="SUPFAM" id="SSF53720">
    <property type="entry name" value="ALDH-like"/>
    <property type="match status" value="2"/>
</dbReference>
<name>A0A8X6JYA6_TRICU</name>
<dbReference type="AlphaFoldDB" id="A0A8X6JYA6"/>
<dbReference type="InterPro" id="IPR015590">
    <property type="entry name" value="Aldehyde_DH_dom"/>
</dbReference>
<sequence>MNFYFEDAGKTSEFTTNEDSEKNVIHVESDTLAKDWLKTHSNSFAGFVSNNWLPKSETNVKVSNPFTSEYYADVFLPSPEVLENAANSSSDGLNKWKSLSASQRSDFLLKIATNIEKHADLFALVECITSGKTLHRTKTIDVPNFIQSFKYYASWAYAEEKKIGCTETGVICVIAEEYNEPSLSVSWRISSVLAAGNVILLLVNAVTCFSAFLLAELCKASGLPDGVLNVLPINDNTLAFFPNVNKVIFTGGFLRSEKFTKMAALQGIPCETTVSRQPVVIVYENADLDSAVDGVLETLYYSDTRSERSGCKVLIQSSVQKKFMQLLEIKFADTYVGVNISKSDLTCIVTKEQKEKLVKDIEEAKNHGVKVVEGPNVNSENELYRALLLSNVPMTSNLLREPGGGPIVIVVPFRTVKESISMFNHDKIMRDASIWSENLTLALEVVHQLKAGTVWVNSQIFFDASAVYGGVGSLEGGNEAFMQHLDFGISEFKKYSKEEAEQEIANYGKELPPVISIKSDTKIKQSYESFVGGSYKSGNTYTVLSDHKQAPYAYVTSCSTSDVKEAISNATAAQPKWESLNKYKRFEILRKAATMLSGKREEFAAILHDLIGEKLDICKEEIDKSVACLHHWAIHVATSCGEIVDTLLYGRVLKDRCPLGVIGIQSPDKFPLLSFLSLVSSAIALGNAVVVIPSENCPIPALKMCEIFKSAGVPNGIVNVITGGRSYLTRQLTLNKNINAVWFGVDGAAFIYHSYDVRPKRTLNCKNIWKLETKKNFKLILESTWIKTTYMPMGTIFSN</sequence>
<comment type="caution">
    <text evidence="2">The sequence shown here is derived from an EMBL/GenBank/DDBJ whole genome shotgun (WGS) entry which is preliminary data.</text>
</comment>
<dbReference type="InterPro" id="IPR016161">
    <property type="entry name" value="Ald_DH/histidinol_DH"/>
</dbReference>